<feature type="domain" description="DUF4124" evidence="3">
    <location>
        <begin position="10"/>
        <end position="58"/>
    </location>
</feature>
<dbReference type="RefSeq" id="WP_180307014.1">
    <property type="nucleotide sequence ID" value="NZ_CP058952.1"/>
</dbReference>
<proteinExistence type="predicted"/>
<dbReference type="Proteomes" id="UP000510822">
    <property type="component" value="Chromosome"/>
</dbReference>
<evidence type="ECO:0000256" key="2">
    <source>
        <dbReference type="SAM" id="SignalP"/>
    </source>
</evidence>
<reference evidence="4 5" key="1">
    <citation type="journal article" date="2016" name="Int. J. Syst. Evol. Microbiol.">
        <title>Chitinibacter fontanus sp. nov., isolated from a spring.</title>
        <authorList>
            <person name="Sheu S.Y."/>
            <person name="Li Y.S."/>
            <person name="Young C.C."/>
            <person name="Chen W.M."/>
        </authorList>
    </citation>
    <scope>NUCLEOTIDE SEQUENCE [LARGE SCALE GENOMIC DNA]</scope>
    <source>
        <strain evidence="4 5">STM-7</strain>
    </source>
</reference>
<feature type="region of interest" description="Disordered" evidence="1">
    <location>
        <begin position="61"/>
        <end position="95"/>
    </location>
</feature>
<feature type="chain" id="PRO_5028808987" evidence="2">
    <location>
        <begin position="21"/>
        <end position="147"/>
    </location>
</feature>
<accession>A0A7D5Z6J9</accession>
<feature type="signal peptide" evidence="2">
    <location>
        <begin position="1"/>
        <end position="20"/>
    </location>
</feature>
<name>A0A7D5Z6J9_9NEIS</name>
<evidence type="ECO:0000313" key="4">
    <source>
        <dbReference type="EMBL" id="QLI82941.1"/>
    </source>
</evidence>
<dbReference type="AlphaFoldDB" id="A0A7D5Z6J9"/>
<gene>
    <name evidence="4" type="ORF">HZU75_16225</name>
</gene>
<evidence type="ECO:0000313" key="5">
    <source>
        <dbReference type="Proteomes" id="UP000510822"/>
    </source>
</evidence>
<dbReference type="EMBL" id="CP058952">
    <property type="protein sequence ID" value="QLI82941.1"/>
    <property type="molecule type" value="Genomic_DNA"/>
</dbReference>
<dbReference type="KEGG" id="cfon:HZU75_16225"/>
<feature type="compositionally biased region" description="Low complexity" evidence="1">
    <location>
        <begin position="61"/>
        <end position="88"/>
    </location>
</feature>
<organism evidence="4 5">
    <name type="scientific">Chitinibacter fontanus</name>
    <dbReference type="NCBI Taxonomy" id="1737446"/>
    <lineage>
        <taxon>Bacteria</taxon>
        <taxon>Pseudomonadati</taxon>
        <taxon>Pseudomonadota</taxon>
        <taxon>Betaproteobacteria</taxon>
        <taxon>Neisseriales</taxon>
        <taxon>Chitinibacteraceae</taxon>
        <taxon>Chitinibacter</taxon>
    </lineage>
</organism>
<protein>
    <submittedName>
        <fullName evidence="4">DUF4124 domain-containing protein</fullName>
    </submittedName>
</protein>
<evidence type="ECO:0000256" key="1">
    <source>
        <dbReference type="SAM" id="MobiDB-lite"/>
    </source>
</evidence>
<keyword evidence="5" id="KW-1185">Reference proteome</keyword>
<dbReference type="InterPro" id="IPR025392">
    <property type="entry name" value="DUF4124"/>
</dbReference>
<dbReference type="Pfam" id="PF13511">
    <property type="entry name" value="DUF4124"/>
    <property type="match status" value="1"/>
</dbReference>
<evidence type="ECO:0000259" key="3">
    <source>
        <dbReference type="Pfam" id="PF13511"/>
    </source>
</evidence>
<keyword evidence="2" id="KW-0732">Signal</keyword>
<sequence length="147" mass="15580">MRLTSGLLIAAACLTLTAHAEVFKWVDASGRVVYSDQPPPAGVAKAKKVNVKDTAVTNVASPKKADASAASGSDTAAKSQPQASPAATKAPARDEAACSEAQKRLSFLQNAKLYKQINDKGSVEFLEAEKKKQEMAEKQAFLEKNCK</sequence>